<evidence type="ECO:0000313" key="1">
    <source>
        <dbReference type="EMBL" id="JAH58012.1"/>
    </source>
</evidence>
<dbReference type="EMBL" id="GBXM01050565">
    <property type="protein sequence ID" value="JAH58012.1"/>
    <property type="molecule type" value="Transcribed_RNA"/>
</dbReference>
<reference evidence="1" key="2">
    <citation type="journal article" date="2015" name="Fish Shellfish Immunol.">
        <title>Early steps in the European eel (Anguilla anguilla)-Vibrio vulnificus interaction in the gills: Role of the RtxA13 toxin.</title>
        <authorList>
            <person name="Callol A."/>
            <person name="Pajuelo D."/>
            <person name="Ebbesson L."/>
            <person name="Teles M."/>
            <person name="MacKenzie S."/>
            <person name="Amaro C."/>
        </authorList>
    </citation>
    <scope>NUCLEOTIDE SEQUENCE</scope>
</reference>
<dbReference type="AlphaFoldDB" id="A0A0E9TX20"/>
<name>A0A0E9TX20_ANGAN</name>
<protein>
    <submittedName>
        <fullName evidence="1">Uncharacterized protein</fullName>
    </submittedName>
</protein>
<proteinExistence type="predicted"/>
<accession>A0A0E9TX20</accession>
<organism evidence="1">
    <name type="scientific">Anguilla anguilla</name>
    <name type="common">European freshwater eel</name>
    <name type="synonym">Muraena anguilla</name>
    <dbReference type="NCBI Taxonomy" id="7936"/>
    <lineage>
        <taxon>Eukaryota</taxon>
        <taxon>Metazoa</taxon>
        <taxon>Chordata</taxon>
        <taxon>Craniata</taxon>
        <taxon>Vertebrata</taxon>
        <taxon>Euteleostomi</taxon>
        <taxon>Actinopterygii</taxon>
        <taxon>Neopterygii</taxon>
        <taxon>Teleostei</taxon>
        <taxon>Anguilliformes</taxon>
        <taxon>Anguillidae</taxon>
        <taxon>Anguilla</taxon>
    </lineage>
</organism>
<sequence length="47" mass="5393">MQLDVITRAGTVFSEFILKKVDVKMSVIIFEMKDMSVVSGLEFNLPW</sequence>
<reference evidence="1" key="1">
    <citation type="submission" date="2014-11" db="EMBL/GenBank/DDBJ databases">
        <authorList>
            <person name="Amaro Gonzalez C."/>
        </authorList>
    </citation>
    <scope>NUCLEOTIDE SEQUENCE</scope>
</reference>